<dbReference type="EMBL" id="CM056743">
    <property type="protein sequence ID" value="KAJ8671297.1"/>
    <property type="molecule type" value="Genomic_DNA"/>
</dbReference>
<dbReference type="Proteomes" id="UP001239111">
    <property type="component" value="Chromosome 3"/>
</dbReference>
<sequence length="154" mass="19207">MEGKKRNEEKDMDGEDYMSRGLANIIKEIQNLEKKFDERYEKEREERVRNREAVKSIAEQIKNEHELKEKMWGERMEKLEKEEERRNKTQEEWEKRLTRIERMIEQKNEGMEWNVLYETWMERKDRTWIEKRLPEYFCEIRDAKKERAKGRASS</sequence>
<protein>
    <submittedName>
        <fullName evidence="1">Uncharacterized protein</fullName>
    </submittedName>
</protein>
<accession>A0ACC2NJP9</accession>
<reference evidence="1" key="1">
    <citation type="submission" date="2023-04" db="EMBL/GenBank/DDBJ databases">
        <title>A chromosome-level genome assembly of the parasitoid wasp Eretmocerus hayati.</title>
        <authorList>
            <person name="Zhong Y."/>
            <person name="Liu S."/>
            <person name="Liu Y."/>
        </authorList>
    </citation>
    <scope>NUCLEOTIDE SEQUENCE</scope>
    <source>
        <strain evidence="1">ZJU_SS_LIU_2023</strain>
    </source>
</reference>
<gene>
    <name evidence="1" type="ORF">QAD02_002556</name>
</gene>
<evidence type="ECO:0000313" key="1">
    <source>
        <dbReference type="EMBL" id="KAJ8671297.1"/>
    </source>
</evidence>
<evidence type="ECO:0000313" key="2">
    <source>
        <dbReference type="Proteomes" id="UP001239111"/>
    </source>
</evidence>
<organism evidence="1 2">
    <name type="scientific">Eretmocerus hayati</name>
    <dbReference type="NCBI Taxonomy" id="131215"/>
    <lineage>
        <taxon>Eukaryota</taxon>
        <taxon>Metazoa</taxon>
        <taxon>Ecdysozoa</taxon>
        <taxon>Arthropoda</taxon>
        <taxon>Hexapoda</taxon>
        <taxon>Insecta</taxon>
        <taxon>Pterygota</taxon>
        <taxon>Neoptera</taxon>
        <taxon>Endopterygota</taxon>
        <taxon>Hymenoptera</taxon>
        <taxon>Apocrita</taxon>
        <taxon>Proctotrupomorpha</taxon>
        <taxon>Chalcidoidea</taxon>
        <taxon>Aphelinidae</taxon>
        <taxon>Aphelininae</taxon>
        <taxon>Eretmocerus</taxon>
    </lineage>
</organism>
<comment type="caution">
    <text evidence="1">The sequence shown here is derived from an EMBL/GenBank/DDBJ whole genome shotgun (WGS) entry which is preliminary data.</text>
</comment>
<keyword evidence="2" id="KW-1185">Reference proteome</keyword>
<name>A0ACC2NJP9_9HYME</name>
<proteinExistence type="predicted"/>